<evidence type="ECO:0000313" key="2">
    <source>
        <dbReference type="EMBL" id="KAF1934048.1"/>
    </source>
</evidence>
<dbReference type="AlphaFoldDB" id="A0A6A5S3Y0"/>
<dbReference type="InterPro" id="IPR032675">
    <property type="entry name" value="LRR_dom_sf"/>
</dbReference>
<feature type="region of interest" description="Disordered" evidence="1">
    <location>
        <begin position="525"/>
        <end position="575"/>
    </location>
</feature>
<feature type="compositionally biased region" description="Polar residues" evidence="1">
    <location>
        <begin position="554"/>
        <end position="566"/>
    </location>
</feature>
<name>A0A6A5S3Y0_9PLEO</name>
<proteinExistence type="predicted"/>
<dbReference type="GeneID" id="54356124"/>
<accession>A0A6A5S3Y0</accession>
<protein>
    <recommendedName>
        <fullName evidence="4">F-box domain-containing protein</fullName>
    </recommendedName>
</protein>
<evidence type="ECO:0008006" key="4">
    <source>
        <dbReference type="Google" id="ProtNLM"/>
    </source>
</evidence>
<evidence type="ECO:0000313" key="3">
    <source>
        <dbReference type="Proteomes" id="UP000800082"/>
    </source>
</evidence>
<dbReference type="Gene3D" id="3.80.10.10">
    <property type="entry name" value="Ribonuclease Inhibitor"/>
    <property type="match status" value="2"/>
</dbReference>
<evidence type="ECO:0000256" key="1">
    <source>
        <dbReference type="SAM" id="MobiDB-lite"/>
    </source>
</evidence>
<dbReference type="RefSeq" id="XP_033454296.1">
    <property type="nucleotide sequence ID" value="XM_033598457.1"/>
</dbReference>
<gene>
    <name evidence="2" type="ORF">M421DRAFT_97051</name>
</gene>
<dbReference type="SUPFAM" id="SSF52047">
    <property type="entry name" value="RNI-like"/>
    <property type="match status" value="1"/>
</dbReference>
<keyword evidence="3" id="KW-1185">Reference proteome</keyword>
<dbReference type="OrthoDB" id="408631at2759"/>
<organism evidence="2 3">
    <name type="scientific">Didymella exigua CBS 183.55</name>
    <dbReference type="NCBI Taxonomy" id="1150837"/>
    <lineage>
        <taxon>Eukaryota</taxon>
        <taxon>Fungi</taxon>
        <taxon>Dikarya</taxon>
        <taxon>Ascomycota</taxon>
        <taxon>Pezizomycotina</taxon>
        <taxon>Dothideomycetes</taxon>
        <taxon>Pleosporomycetidae</taxon>
        <taxon>Pleosporales</taxon>
        <taxon>Pleosporineae</taxon>
        <taxon>Didymellaceae</taxon>
        <taxon>Didymella</taxon>
    </lineage>
</organism>
<sequence>MDDLLPSYESAIQTDPWTLVAPYLSSDANCAAALVCKKWHEIFTPHLWGSPASHFGVENDTVYVALTRFKRTLPYARSFVRDLTHTLQLPPAHAEIYGGPHSEWLRDCLERLPHLQCLMINGLPFFDHAALLTLRHASPWWNAHCRAAFPVFGLRLLDASGCTNATSTGLAEALPHFPDLISLDLSRTPAARSEVVLSKLKHLRSLRVLNLEDLGLKDADFSVVSTSIGTRVRSLNVSGNYLTDASARLLLEHCLKEKPIPEHVTRAPLPPVEHGRLSGDIDDHESEDLVGHLRQRLTRGFAGSLAIEESRDMGVTHLYLSRTSITVEGISGLLRSKRLRVLDVGVLPAVLTSSVQRTLVNENGEDSMDLPGVAKMTPVLSEFAAAKMKYLRVNYQIVTEDAPTEALPSSRAELGGDPGRCTPTNAHELETHQNQIPTELEDIRQPIPILELGSTENVIFELPGSPAFPVELPGSFPSEMPLVKRRSGNVTRTPSVEVTSEPREVKRGAAYAPEPLFLDSLMSPASPLLPGNENQRPFSRGDSTPDHVSALSPMLSSSRNSISNEITGRRSRHDSTHFVEDRRARLGLRQSRENRLHPGMLPKVHTLVLVDVPTSTNDPDLIHRLIQYIKDAAEEASIAKQRAKHTYRLPPGRSRNVAEREYARGLFALKRIIFEMAPPQVQHKKISTSWRAYPTKSSTEDADSEAFWEAATHDFSFFDDEECGIPRRESGRGLPLAAMEGLELAVHYPVPPQPRRVECAAQPQLDVVAEVGKFRRERKAVFNNLLAMGETDPEVEGYWPGEITVVRKPAAEDAGELDCYGNEYEGWGLYR</sequence>
<dbReference type="Proteomes" id="UP000800082">
    <property type="component" value="Unassembled WGS sequence"/>
</dbReference>
<dbReference type="EMBL" id="ML978956">
    <property type="protein sequence ID" value="KAF1934048.1"/>
    <property type="molecule type" value="Genomic_DNA"/>
</dbReference>
<reference evidence="2" key="1">
    <citation type="journal article" date="2020" name="Stud. Mycol.">
        <title>101 Dothideomycetes genomes: a test case for predicting lifestyles and emergence of pathogens.</title>
        <authorList>
            <person name="Haridas S."/>
            <person name="Albert R."/>
            <person name="Binder M."/>
            <person name="Bloem J."/>
            <person name="Labutti K."/>
            <person name="Salamov A."/>
            <person name="Andreopoulos B."/>
            <person name="Baker S."/>
            <person name="Barry K."/>
            <person name="Bills G."/>
            <person name="Bluhm B."/>
            <person name="Cannon C."/>
            <person name="Castanera R."/>
            <person name="Culley D."/>
            <person name="Daum C."/>
            <person name="Ezra D."/>
            <person name="Gonzalez J."/>
            <person name="Henrissat B."/>
            <person name="Kuo A."/>
            <person name="Liang C."/>
            <person name="Lipzen A."/>
            <person name="Lutzoni F."/>
            <person name="Magnuson J."/>
            <person name="Mondo S."/>
            <person name="Nolan M."/>
            <person name="Ohm R."/>
            <person name="Pangilinan J."/>
            <person name="Park H.-J."/>
            <person name="Ramirez L."/>
            <person name="Alfaro M."/>
            <person name="Sun H."/>
            <person name="Tritt A."/>
            <person name="Yoshinaga Y."/>
            <person name="Zwiers L.-H."/>
            <person name="Turgeon B."/>
            <person name="Goodwin S."/>
            <person name="Spatafora J."/>
            <person name="Crous P."/>
            <person name="Grigoriev I."/>
        </authorList>
    </citation>
    <scope>NUCLEOTIDE SEQUENCE</scope>
    <source>
        <strain evidence="2">CBS 183.55</strain>
    </source>
</reference>